<name>A0A3B0XSN3_9ZZZZ</name>
<evidence type="ECO:0000256" key="1">
    <source>
        <dbReference type="SAM" id="Phobius"/>
    </source>
</evidence>
<gene>
    <name evidence="2" type="ORF">MNBD_GAMMA11-3260</name>
</gene>
<keyword evidence="1" id="KW-0472">Membrane</keyword>
<dbReference type="AlphaFoldDB" id="A0A3B0XSN3"/>
<accession>A0A3B0XSN3</accession>
<sequence>MFIPDVRYLKSGRFYLYSSLLMAGLYIIVPNVFSAPFNDFVIQSPLIPKSEISGGGPVKDGIPSIDKPEFVSADQADFLKKDDRVLGLKIAGHIKAYPIKILNWHEIVNDGNILLSYCPLCGTGMAFNVPDADFGVSGLLYNSDMLLYDRATESLWSQIMAQAISGKRKGEKLSMLVVENTHWENWLKKHPNTLVLSTRTGFGRDYNRSPYGSYDSSGALYFPVSSQSRRYHPKEKVIGIQINENFKAYPFVELSKSGSRIISDEVGGEKIEVHFNSEYRSATVKLQSGELYPSVMSYWFAWFAFHPDTQVYVFR</sequence>
<dbReference type="EMBL" id="UOFG01000080">
    <property type="protein sequence ID" value="VAW59406.1"/>
    <property type="molecule type" value="Genomic_DNA"/>
</dbReference>
<keyword evidence="1" id="KW-1133">Transmembrane helix</keyword>
<feature type="transmembrane region" description="Helical" evidence="1">
    <location>
        <begin position="14"/>
        <end position="33"/>
    </location>
</feature>
<protein>
    <recommendedName>
        <fullName evidence="3">DUF3179 domain-containing protein</fullName>
    </recommendedName>
</protein>
<evidence type="ECO:0008006" key="3">
    <source>
        <dbReference type="Google" id="ProtNLM"/>
    </source>
</evidence>
<keyword evidence="1" id="KW-0812">Transmembrane</keyword>
<organism evidence="2">
    <name type="scientific">hydrothermal vent metagenome</name>
    <dbReference type="NCBI Taxonomy" id="652676"/>
    <lineage>
        <taxon>unclassified sequences</taxon>
        <taxon>metagenomes</taxon>
        <taxon>ecological metagenomes</taxon>
    </lineage>
</organism>
<dbReference type="Pfam" id="PF11376">
    <property type="entry name" value="DUF3179"/>
    <property type="match status" value="1"/>
</dbReference>
<dbReference type="InterPro" id="IPR021516">
    <property type="entry name" value="DUF3179"/>
</dbReference>
<proteinExistence type="predicted"/>
<evidence type="ECO:0000313" key="2">
    <source>
        <dbReference type="EMBL" id="VAW59406.1"/>
    </source>
</evidence>
<reference evidence="2" key="1">
    <citation type="submission" date="2018-06" db="EMBL/GenBank/DDBJ databases">
        <authorList>
            <person name="Zhirakovskaya E."/>
        </authorList>
    </citation>
    <scope>NUCLEOTIDE SEQUENCE</scope>
</reference>